<dbReference type="EMBL" id="JANAVB010004399">
    <property type="protein sequence ID" value="KAJ6848873.1"/>
    <property type="molecule type" value="Genomic_DNA"/>
</dbReference>
<reference evidence="1" key="1">
    <citation type="journal article" date="2023" name="GigaByte">
        <title>Genome assembly of the bearded iris, Iris pallida Lam.</title>
        <authorList>
            <person name="Bruccoleri R.E."/>
            <person name="Oakeley E.J."/>
            <person name="Faust A.M.E."/>
            <person name="Altorfer M."/>
            <person name="Dessus-Babus S."/>
            <person name="Burckhardt D."/>
            <person name="Oertli M."/>
            <person name="Naumann U."/>
            <person name="Petersen F."/>
            <person name="Wong J."/>
        </authorList>
    </citation>
    <scope>NUCLEOTIDE SEQUENCE</scope>
    <source>
        <strain evidence="1">GSM-AAB239-AS_SAM_17_03QT</strain>
    </source>
</reference>
<dbReference type="Proteomes" id="UP001140949">
    <property type="component" value="Unassembled WGS sequence"/>
</dbReference>
<protein>
    <submittedName>
        <fullName evidence="1">Uncharacterized protein</fullName>
    </submittedName>
</protein>
<proteinExistence type="predicted"/>
<keyword evidence="2" id="KW-1185">Reference proteome</keyword>
<comment type="caution">
    <text evidence="1">The sequence shown here is derived from an EMBL/GenBank/DDBJ whole genome shotgun (WGS) entry which is preliminary data.</text>
</comment>
<organism evidence="1 2">
    <name type="scientific">Iris pallida</name>
    <name type="common">Sweet iris</name>
    <dbReference type="NCBI Taxonomy" id="29817"/>
    <lineage>
        <taxon>Eukaryota</taxon>
        <taxon>Viridiplantae</taxon>
        <taxon>Streptophyta</taxon>
        <taxon>Embryophyta</taxon>
        <taxon>Tracheophyta</taxon>
        <taxon>Spermatophyta</taxon>
        <taxon>Magnoliopsida</taxon>
        <taxon>Liliopsida</taxon>
        <taxon>Asparagales</taxon>
        <taxon>Iridaceae</taxon>
        <taxon>Iridoideae</taxon>
        <taxon>Irideae</taxon>
        <taxon>Iris</taxon>
    </lineage>
</organism>
<sequence>MEDCRILNFDDSCCIRVCISMDFVHF</sequence>
<evidence type="ECO:0000313" key="1">
    <source>
        <dbReference type="EMBL" id="KAJ6848873.1"/>
    </source>
</evidence>
<dbReference type="AlphaFoldDB" id="A0AAX6I7H4"/>
<reference evidence="1" key="2">
    <citation type="submission" date="2023-04" db="EMBL/GenBank/DDBJ databases">
        <authorList>
            <person name="Bruccoleri R.E."/>
            <person name="Oakeley E.J."/>
            <person name="Faust A.-M."/>
            <person name="Dessus-Babus S."/>
            <person name="Altorfer M."/>
            <person name="Burckhardt D."/>
            <person name="Oertli M."/>
            <person name="Naumann U."/>
            <person name="Petersen F."/>
            <person name="Wong J."/>
        </authorList>
    </citation>
    <scope>NUCLEOTIDE SEQUENCE</scope>
    <source>
        <strain evidence="1">GSM-AAB239-AS_SAM_17_03QT</strain>
        <tissue evidence="1">Leaf</tissue>
    </source>
</reference>
<evidence type="ECO:0000313" key="2">
    <source>
        <dbReference type="Proteomes" id="UP001140949"/>
    </source>
</evidence>
<name>A0AAX6I7H4_IRIPA</name>
<gene>
    <name evidence="1" type="ORF">M6B38_272745</name>
</gene>
<accession>A0AAX6I7H4</accession>